<evidence type="ECO:0000313" key="5">
    <source>
        <dbReference type="EMBL" id="PHQ30705.1"/>
    </source>
</evidence>
<dbReference type="GO" id="GO:0003677">
    <property type="term" value="F:DNA binding"/>
    <property type="evidence" value="ECO:0007669"/>
    <property type="project" value="UniProtKB-KW"/>
</dbReference>
<dbReference type="Pfam" id="PF00196">
    <property type="entry name" value="GerE"/>
    <property type="match status" value="1"/>
</dbReference>
<dbReference type="CDD" id="cd06170">
    <property type="entry name" value="LuxR_C_like"/>
    <property type="match status" value="1"/>
</dbReference>
<dbReference type="PANTHER" id="PTHR44688">
    <property type="entry name" value="DNA-BINDING TRANSCRIPTIONAL ACTIVATOR DEVR_DOSR"/>
    <property type="match status" value="1"/>
</dbReference>
<feature type="domain" description="HTH luxR-type" evidence="4">
    <location>
        <begin position="180"/>
        <end position="245"/>
    </location>
</feature>
<dbReference type="AlphaFoldDB" id="A0A2G1VVC2"/>
<dbReference type="Gene3D" id="1.10.10.10">
    <property type="entry name" value="Winged helix-like DNA-binding domain superfamily/Winged helix DNA-binding domain"/>
    <property type="match status" value="1"/>
</dbReference>
<dbReference type="GO" id="GO:0006355">
    <property type="term" value="P:regulation of DNA-templated transcription"/>
    <property type="evidence" value="ECO:0007669"/>
    <property type="project" value="InterPro"/>
</dbReference>
<evidence type="ECO:0000256" key="3">
    <source>
        <dbReference type="ARBA" id="ARBA00023163"/>
    </source>
</evidence>
<dbReference type="OrthoDB" id="965844at2"/>
<dbReference type="Proteomes" id="UP000229433">
    <property type="component" value="Unassembled WGS sequence"/>
</dbReference>
<gene>
    <name evidence="5" type="ORF">CJ305_00295</name>
</gene>
<evidence type="ECO:0000259" key="4">
    <source>
        <dbReference type="PROSITE" id="PS50043"/>
    </source>
</evidence>
<name>A0A2G1VVC2_9FLAO</name>
<keyword evidence="6" id="KW-1185">Reference proteome</keyword>
<organism evidence="5 6">
    <name type="scientific">Leeuwenhoekiella nanhaiensis</name>
    <dbReference type="NCBI Taxonomy" id="1655491"/>
    <lineage>
        <taxon>Bacteria</taxon>
        <taxon>Pseudomonadati</taxon>
        <taxon>Bacteroidota</taxon>
        <taxon>Flavobacteriia</taxon>
        <taxon>Flavobacteriales</taxon>
        <taxon>Flavobacteriaceae</taxon>
        <taxon>Leeuwenhoekiella</taxon>
    </lineage>
</organism>
<dbReference type="PROSITE" id="PS50043">
    <property type="entry name" value="HTH_LUXR_2"/>
    <property type="match status" value="1"/>
</dbReference>
<dbReference type="InterPro" id="IPR016032">
    <property type="entry name" value="Sig_transdc_resp-reg_C-effctor"/>
</dbReference>
<dbReference type="PROSITE" id="PS00622">
    <property type="entry name" value="HTH_LUXR_1"/>
    <property type="match status" value="1"/>
</dbReference>
<protein>
    <recommendedName>
        <fullName evidence="4">HTH luxR-type domain-containing protein</fullName>
    </recommendedName>
</protein>
<dbReference type="SUPFAM" id="SSF46894">
    <property type="entry name" value="C-terminal effector domain of the bipartite response regulators"/>
    <property type="match status" value="1"/>
</dbReference>
<keyword evidence="2" id="KW-0238">DNA-binding</keyword>
<keyword evidence="3" id="KW-0804">Transcription</keyword>
<accession>A0A2G1VVC2</accession>
<comment type="caution">
    <text evidence="5">The sequence shown here is derived from an EMBL/GenBank/DDBJ whole genome shotgun (WGS) entry which is preliminary data.</text>
</comment>
<dbReference type="EMBL" id="NQXA01000001">
    <property type="protein sequence ID" value="PHQ30705.1"/>
    <property type="molecule type" value="Genomic_DNA"/>
</dbReference>
<evidence type="ECO:0000256" key="2">
    <source>
        <dbReference type="ARBA" id="ARBA00023125"/>
    </source>
</evidence>
<dbReference type="PRINTS" id="PR00038">
    <property type="entry name" value="HTHLUXR"/>
</dbReference>
<evidence type="ECO:0000313" key="6">
    <source>
        <dbReference type="Proteomes" id="UP000229433"/>
    </source>
</evidence>
<proteinExistence type="predicted"/>
<dbReference type="InterPro" id="IPR036388">
    <property type="entry name" value="WH-like_DNA-bd_sf"/>
</dbReference>
<dbReference type="PANTHER" id="PTHR44688:SF16">
    <property type="entry name" value="DNA-BINDING TRANSCRIPTIONAL ACTIVATOR DEVR_DOSR"/>
    <property type="match status" value="1"/>
</dbReference>
<dbReference type="SMART" id="SM00421">
    <property type="entry name" value="HTH_LUXR"/>
    <property type="match status" value="1"/>
</dbReference>
<sequence>MELIYNSRFLTIHLEDEILIQEWTNFPLTEADFKNELKNFLELFKTHKPQGALWILDNLDLEISERLYKWVEENILKALYQAGLRKLPSTVPKEKLIYLSIINSVQNVGLVLRPNFFSCRKEALNFIKQPKTSENNAFNYQVNESNQSDEIILEMDYDQLPKVIKHLDKLNLELKFNKIYQSYFDQLSFREVEIFKSIAQGKSNREIAENLCLSESTIATHRKSIIKKLNIKSVKDWQHYADAFL</sequence>
<evidence type="ECO:0000256" key="1">
    <source>
        <dbReference type="ARBA" id="ARBA00023015"/>
    </source>
</evidence>
<dbReference type="RefSeq" id="WP_099644246.1">
    <property type="nucleotide sequence ID" value="NZ_KZ319287.1"/>
</dbReference>
<dbReference type="InterPro" id="IPR000792">
    <property type="entry name" value="Tscrpt_reg_LuxR_C"/>
</dbReference>
<keyword evidence="1" id="KW-0805">Transcription regulation</keyword>
<reference evidence="5 6" key="1">
    <citation type="submission" date="2017-08" db="EMBL/GenBank/DDBJ databases">
        <title>The whole genome shortgun sequences of strain Leeuwenhoekiella nanhaiensis G18 from the South China Sea.</title>
        <authorList>
            <person name="Liu Q."/>
        </authorList>
    </citation>
    <scope>NUCLEOTIDE SEQUENCE [LARGE SCALE GENOMIC DNA]</scope>
    <source>
        <strain evidence="5 6">G18</strain>
    </source>
</reference>